<name>A0A919N8L9_9ACTN</name>
<dbReference type="Proteomes" id="UP000629619">
    <property type="component" value="Unassembled WGS sequence"/>
</dbReference>
<sequence>MAAYIGDRQISEKRVQEVLDDARDALAGTANAAMPISRRDVVNVLVSKDLIDRVAARHHVTLPADLSYDQFASLVRLPATTEYVRLFAQYNALQYQVEQSITNGPALTEADLKDVFQRLNDNKALQPGTSFESFAGTVPADAMKQLQAAVALRNEVHEVAAPLDVTINPRYQPLELGVYGVQNQQTNAIYQLVAARLGDDAAVPVSDVS</sequence>
<evidence type="ECO:0000313" key="2">
    <source>
        <dbReference type="Proteomes" id="UP000629619"/>
    </source>
</evidence>
<dbReference type="EMBL" id="BOMW01000036">
    <property type="protein sequence ID" value="GIF06499.1"/>
    <property type="molecule type" value="Genomic_DNA"/>
</dbReference>
<accession>A0A919N8L9</accession>
<evidence type="ECO:0000313" key="1">
    <source>
        <dbReference type="EMBL" id="GIF06499.1"/>
    </source>
</evidence>
<keyword evidence="2" id="KW-1185">Reference proteome</keyword>
<comment type="caution">
    <text evidence="1">The sequence shown here is derived from an EMBL/GenBank/DDBJ whole genome shotgun (WGS) entry which is preliminary data.</text>
</comment>
<dbReference type="AlphaFoldDB" id="A0A919N8L9"/>
<reference evidence="1" key="1">
    <citation type="submission" date="2021-01" db="EMBL/GenBank/DDBJ databases">
        <title>Whole genome shotgun sequence of Actinoplanes siamensis NBRC 109076.</title>
        <authorList>
            <person name="Komaki H."/>
            <person name="Tamura T."/>
        </authorList>
    </citation>
    <scope>NUCLEOTIDE SEQUENCE</scope>
    <source>
        <strain evidence="1">NBRC 109076</strain>
    </source>
</reference>
<organism evidence="1 2">
    <name type="scientific">Actinoplanes siamensis</name>
    <dbReference type="NCBI Taxonomy" id="1223317"/>
    <lineage>
        <taxon>Bacteria</taxon>
        <taxon>Bacillati</taxon>
        <taxon>Actinomycetota</taxon>
        <taxon>Actinomycetes</taxon>
        <taxon>Micromonosporales</taxon>
        <taxon>Micromonosporaceae</taxon>
        <taxon>Actinoplanes</taxon>
    </lineage>
</organism>
<gene>
    <name evidence="1" type="ORF">Asi03nite_40370</name>
</gene>
<protein>
    <submittedName>
        <fullName evidence="1">Uncharacterized protein</fullName>
    </submittedName>
</protein>
<proteinExistence type="predicted"/>
<dbReference type="RefSeq" id="WP_203681852.1">
    <property type="nucleotide sequence ID" value="NZ_BOMW01000036.1"/>
</dbReference>